<dbReference type="AlphaFoldDB" id="A0A9X6UBR1"/>
<comment type="caution">
    <text evidence="1">The sequence shown here is derived from an EMBL/GenBank/DDBJ whole genome shotgun (WGS) entry which is preliminary data.</text>
</comment>
<sequence>MKKRNIEFLAKKKALVGVKKGYGVIVNNVKHIHAFEKGDIVRIVHDGVDFGKNWVNCERLKGGLHQTVPVEDVLIKE</sequence>
<accession>A0A9X6UBR1</accession>
<evidence type="ECO:0000313" key="1">
    <source>
        <dbReference type="EMBL" id="PEN97747.1"/>
    </source>
</evidence>
<organism evidence="1 2">
    <name type="scientific">Bacillus cereus</name>
    <dbReference type="NCBI Taxonomy" id="1396"/>
    <lineage>
        <taxon>Bacteria</taxon>
        <taxon>Bacillati</taxon>
        <taxon>Bacillota</taxon>
        <taxon>Bacilli</taxon>
        <taxon>Bacillales</taxon>
        <taxon>Bacillaceae</taxon>
        <taxon>Bacillus</taxon>
        <taxon>Bacillus cereus group</taxon>
    </lineage>
</organism>
<reference evidence="1 2" key="1">
    <citation type="submission" date="2017-09" db="EMBL/GenBank/DDBJ databases">
        <title>Large-scale bioinformatics analysis of Bacillus genomes uncovers conserved roles of natural products in bacterial physiology.</title>
        <authorList>
            <consortium name="Agbiome Team Llc"/>
            <person name="Bleich R.M."/>
            <person name="Kirk G.J."/>
            <person name="Santa Maria K.C."/>
            <person name="Allen S.E."/>
            <person name="Farag S."/>
            <person name="Shank E.A."/>
            <person name="Bowers A."/>
        </authorList>
    </citation>
    <scope>NUCLEOTIDE SEQUENCE [LARGE SCALE GENOMIC DNA]</scope>
    <source>
        <strain evidence="1 2">AFS027647</strain>
    </source>
</reference>
<dbReference type="RefSeq" id="WP_098126355.1">
    <property type="nucleotide sequence ID" value="NZ_NUAN01000071.1"/>
</dbReference>
<name>A0A9X6UBR1_BACCE</name>
<protein>
    <submittedName>
        <fullName evidence="1">Uncharacterized protein</fullName>
    </submittedName>
</protein>
<dbReference type="Proteomes" id="UP000220691">
    <property type="component" value="Unassembled WGS sequence"/>
</dbReference>
<proteinExistence type="predicted"/>
<dbReference type="EMBL" id="NUAN01000071">
    <property type="protein sequence ID" value="PEN97747.1"/>
    <property type="molecule type" value="Genomic_DNA"/>
</dbReference>
<evidence type="ECO:0000313" key="2">
    <source>
        <dbReference type="Proteomes" id="UP000220691"/>
    </source>
</evidence>
<gene>
    <name evidence="1" type="ORF">CN553_11885</name>
</gene>